<evidence type="ECO:0000256" key="1">
    <source>
        <dbReference type="SAM" id="SignalP"/>
    </source>
</evidence>
<dbReference type="EnsemblFungi" id="FOXG_12485T0">
    <property type="protein sequence ID" value="FOXG_12485P0"/>
    <property type="gene ID" value="FOXG_12485"/>
</dbReference>
<feature type="signal peptide" evidence="1">
    <location>
        <begin position="1"/>
        <end position="15"/>
    </location>
</feature>
<reference evidence="2" key="2">
    <citation type="submission" date="2025-05" db="UniProtKB">
        <authorList>
            <consortium name="EnsemblFungi"/>
        </authorList>
    </citation>
    <scope>IDENTIFICATION</scope>
    <source>
        <strain evidence="2">4287 / CBS 123668 / FGSC 9935 / NRRL 34936</strain>
    </source>
</reference>
<accession>A0A0D2YCM2</accession>
<organism evidence="2 3">
    <name type="scientific">Fusarium oxysporum (strain Fo5176)</name>
    <name type="common">Fusarium vascular wilt</name>
    <dbReference type="NCBI Taxonomy" id="660025"/>
    <lineage>
        <taxon>Eukaryota</taxon>
        <taxon>Fungi</taxon>
        <taxon>Dikarya</taxon>
        <taxon>Ascomycota</taxon>
        <taxon>Pezizomycotina</taxon>
        <taxon>Sordariomycetes</taxon>
        <taxon>Hypocreomycetidae</taxon>
        <taxon>Hypocreales</taxon>
        <taxon>Nectriaceae</taxon>
        <taxon>Fusarium</taxon>
        <taxon>Fusarium oxysporum species complex</taxon>
    </lineage>
</organism>
<dbReference type="STRING" id="426428.A0A0D2YCM2"/>
<dbReference type="Proteomes" id="UP000002489">
    <property type="component" value="Unassembled WGS sequence"/>
</dbReference>
<reference evidence="3" key="1">
    <citation type="journal article" date="2012" name="Mol. Plant Microbe Interact.">
        <title>A highly conserved effector in Fusarium oxysporum is required for full virulence on Arabidopsis.</title>
        <authorList>
            <person name="Thatcher L.F."/>
            <person name="Gardiner D.M."/>
            <person name="Kazan K."/>
            <person name="Manners J."/>
        </authorList>
    </citation>
    <scope>NUCLEOTIDE SEQUENCE [LARGE SCALE GENOMIC DNA]</scope>
    <source>
        <strain evidence="3">Fo5176</strain>
    </source>
</reference>
<feature type="chain" id="PRO_5011847977" evidence="1">
    <location>
        <begin position="16"/>
        <end position="146"/>
    </location>
</feature>
<protein>
    <submittedName>
        <fullName evidence="2">Uncharacterized protein</fullName>
    </submittedName>
</protein>
<evidence type="ECO:0000313" key="2">
    <source>
        <dbReference type="EnsemblFungi" id="FOXG_14054P0"/>
    </source>
</evidence>
<sequence length="146" mass="17337">MRYLLLLLNISSVYGLCDWYYGHWQPEPHQCFDLVVQELGVSLELIQYMNFDRDLNNISEFNIYNVPLSTKPLKFATWTDDCPPRLVVEKHRTCTSSDSKTLDDASAATSSDRDKSRIKHRFVVKYKNYEKRHKTDDIPRFYYDEI</sequence>
<keyword evidence="1" id="KW-0732">Signal</keyword>
<dbReference type="EnsemblFungi" id="FOXG_14054T0">
    <property type="protein sequence ID" value="FOXG_14054P0"/>
    <property type="gene ID" value="FOXG_14054"/>
</dbReference>
<evidence type="ECO:0000313" key="3">
    <source>
        <dbReference type="Proteomes" id="UP000002489"/>
    </source>
</evidence>
<proteinExistence type="predicted"/>
<name>A0A0D2YCM2_FUSOF</name>
<dbReference type="AlphaFoldDB" id="A0A0D2YCM2"/>